<dbReference type="RefSeq" id="WP_162799727.1">
    <property type="nucleotide sequence ID" value="NZ_JBHSJF010000006.1"/>
</dbReference>
<dbReference type="PANTHER" id="PTHR18964">
    <property type="entry name" value="ROK (REPRESSOR, ORF, KINASE) FAMILY"/>
    <property type="match status" value="1"/>
</dbReference>
<dbReference type="CDD" id="cd23763">
    <property type="entry name" value="ASKHA_ATPase_ROK"/>
    <property type="match status" value="1"/>
</dbReference>
<gene>
    <name evidence="2" type="ORF">ACFPFW_08825</name>
</gene>
<dbReference type="PANTHER" id="PTHR18964:SF149">
    <property type="entry name" value="BIFUNCTIONAL UDP-N-ACETYLGLUCOSAMINE 2-EPIMERASE_N-ACETYLMANNOSAMINE KINASE"/>
    <property type="match status" value="1"/>
</dbReference>
<evidence type="ECO:0000313" key="3">
    <source>
        <dbReference type="Proteomes" id="UP001595796"/>
    </source>
</evidence>
<dbReference type="InterPro" id="IPR000600">
    <property type="entry name" value="ROK"/>
</dbReference>
<dbReference type="Gene3D" id="3.30.420.40">
    <property type="match status" value="1"/>
</dbReference>
<dbReference type="EMBL" id="JBHSJF010000006">
    <property type="protein sequence ID" value="MFC5068118.1"/>
    <property type="molecule type" value="Genomic_DNA"/>
</dbReference>
<evidence type="ECO:0000313" key="2">
    <source>
        <dbReference type="EMBL" id="MFC5068118.1"/>
    </source>
</evidence>
<dbReference type="Pfam" id="PF00480">
    <property type="entry name" value="ROK"/>
    <property type="match status" value="1"/>
</dbReference>
<dbReference type="Proteomes" id="UP001595796">
    <property type="component" value="Unassembled WGS sequence"/>
</dbReference>
<organism evidence="2 3">
    <name type="scientific">Flaviflagellibacter deserti</name>
    <dbReference type="NCBI Taxonomy" id="2267266"/>
    <lineage>
        <taxon>Bacteria</taxon>
        <taxon>Pseudomonadati</taxon>
        <taxon>Pseudomonadota</taxon>
        <taxon>Alphaproteobacteria</taxon>
        <taxon>Hyphomicrobiales</taxon>
        <taxon>Flaviflagellibacter</taxon>
    </lineage>
</organism>
<keyword evidence="3" id="KW-1185">Reference proteome</keyword>
<protein>
    <submittedName>
        <fullName evidence="2">ROK family protein</fullName>
    </submittedName>
</protein>
<accession>A0ABV9Z2U1</accession>
<name>A0ABV9Z2U1_9HYPH</name>
<sequence>MNDQTGISPGLAPHGAANLPSVVLDSYNLEVKDEEGFVGDRASNKAFRGLLEELRKPHRKNGADPLGDEPSLEISKKKLDKLLANGDLEAAGIVLGTIEKFANELAFVIRRFMKLKGWKDTERIAIGGGLRDSRVGELAIGRAAVMLKEQDHAIDLRPIHYHPDEAGLIGAIHLAPAWMFSGHDGIIAVDIGGTNIRSGVVCTNLKKAQDASQAEVAFFDLWRHRDDKPTREEAVERLIEMLEDLIAKAKKNDIQLAPFIGIGCPGLINDDGTIERGSQNLPGNWASSKFHLPTLLKEAIPKIEGYETAIVLHNDAVVQGLSEVPFMHDVTSWGVLTMGTGLGNARFTNRQKPAKT</sequence>
<dbReference type="SUPFAM" id="SSF53067">
    <property type="entry name" value="Actin-like ATPase domain"/>
    <property type="match status" value="1"/>
</dbReference>
<comment type="caution">
    <text evidence="2">The sequence shown here is derived from an EMBL/GenBank/DDBJ whole genome shotgun (WGS) entry which is preliminary data.</text>
</comment>
<proteinExistence type="inferred from homology"/>
<dbReference type="InterPro" id="IPR043129">
    <property type="entry name" value="ATPase_NBD"/>
</dbReference>
<comment type="similarity">
    <text evidence="1">Belongs to the ROK (NagC/XylR) family.</text>
</comment>
<evidence type="ECO:0000256" key="1">
    <source>
        <dbReference type="ARBA" id="ARBA00006479"/>
    </source>
</evidence>
<reference evidence="3" key="1">
    <citation type="journal article" date="2019" name="Int. J. Syst. Evol. Microbiol.">
        <title>The Global Catalogue of Microorganisms (GCM) 10K type strain sequencing project: providing services to taxonomists for standard genome sequencing and annotation.</title>
        <authorList>
            <consortium name="The Broad Institute Genomics Platform"/>
            <consortium name="The Broad Institute Genome Sequencing Center for Infectious Disease"/>
            <person name="Wu L."/>
            <person name="Ma J."/>
        </authorList>
    </citation>
    <scope>NUCLEOTIDE SEQUENCE [LARGE SCALE GENOMIC DNA]</scope>
    <source>
        <strain evidence="3">CGMCC 1.16444</strain>
    </source>
</reference>